<evidence type="ECO:0000313" key="3">
    <source>
        <dbReference type="Proteomes" id="UP000034657"/>
    </source>
</evidence>
<sequence length="214" mass="24182">MLVFGIVLALTPVIANSIDERFYFDRKTLFSALFLIGEAGIVYSLVQYWLTIPQNGFWEYTKYLLSGLLFLIPYWNFKAESPNILQEKSIYDYIINLPLCGFFLFGFLIALSKAVANVSLYGISEHFEMCVIFGVFTIIAVGYLFHINSDSYDRPPLIFSAGLFILAVIMLGATVYYLDITISLIPGWVFTALGIVILGLFVMLLNFMAPSHQN</sequence>
<feature type="transmembrane region" description="Helical" evidence="1">
    <location>
        <begin position="31"/>
        <end position="50"/>
    </location>
</feature>
<keyword evidence="1" id="KW-0812">Transmembrane</keyword>
<evidence type="ECO:0000256" key="1">
    <source>
        <dbReference type="SAM" id="Phobius"/>
    </source>
</evidence>
<keyword evidence="1" id="KW-1133">Transmembrane helix</keyword>
<feature type="transmembrane region" description="Helical" evidence="1">
    <location>
        <begin position="95"/>
        <end position="115"/>
    </location>
</feature>
<name>A0A0F8IZQ1_METMZ</name>
<reference evidence="2 3" key="1">
    <citation type="journal article" date="2015" name="ISME J.">
        <title>Genomic and phenotypic differentiation among Methanosarcina mazei populations from Columbia River sediment.</title>
        <authorList>
            <person name="Youngblut N.D."/>
            <person name="Wirth J.S."/>
            <person name="Henriksen J.R."/>
            <person name="Smith M."/>
            <person name="Simon H."/>
            <person name="Metcalf W.W."/>
            <person name="Whitaker R.J."/>
        </authorList>
    </citation>
    <scope>NUCLEOTIDE SEQUENCE [LARGE SCALE GENOMIC DNA]</scope>
    <source>
        <strain evidence="2 3">3.H.M.1A.1</strain>
    </source>
</reference>
<keyword evidence="1" id="KW-0472">Membrane</keyword>
<feature type="transmembrane region" description="Helical" evidence="1">
    <location>
        <begin position="57"/>
        <end position="75"/>
    </location>
</feature>
<protein>
    <submittedName>
        <fullName evidence="2">Uncharacterized protein</fullName>
    </submittedName>
</protein>
<dbReference type="RefSeq" id="WP_048041640.1">
    <property type="nucleotide sequence ID" value="NZ_JJPT01000025.1"/>
</dbReference>
<dbReference type="EMBL" id="JJPT01000025">
    <property type="protein sequence ID" value="KKG94566.1"/>
    <property type="molecule type" value="Genomic_DNA"/>
</dbReference>
<accession>A0A0F8IZQ1</accession>
<proteinExistence type="predicted"/>
<feature type="transmembrane region" description="Helical" evidence="1">
    <location>
        <begin position="127"/>
        <end position="145"/>
    </location>
</feature>
<organism evidence="2 3">
    <name type="scientific">Methanosarcina mazei</name>
    <name type="common">Methanosarcina frisia</name>
    <dbReference type="NCBI Taxonomy" id="2209"/>
    <lineage>
        <taxon>Archaea</taxon>
        <taxon>Methanobacteriati</taxon>
        <taxon>Methanobacteriota</taxon>
        <taxon>Stenosarchaea group</taxon>
        <taxon>Methanomicrobia</taxon>
        <taxon>Methanosarcinales</taxon>
        <taxon>Methanosarcinaceae</taxon>
        <taxon>Methanosarcina</taxon>
    </lineage>
</organism>
<dbReference type="PATRIC" id="fig|2209.75.peg.3085"/>
<dbReference type="AlphaFoldDB" id="A0A0F8IZQ1"/>
<comment type="caution">
    <text evidence="2">The sequence shown here is derived from an EMBL/GenBank/DDBJ whole genome shotgun (WGS) entry which is preliminary data.</text>
</comment>
<feature type="transmembrane region" description="Helical" evidence="1">
    <location>
        <begin position="157"/>
        <end position="178"/>
    </location>
</feature>
<evidence type="ECO:0000313" key="2">
    <source>
        <dbReference type="EMBL" id="KKG94566.1"/>
    </source>
</evidence>
<feature type="transmembrane region" description="Helical" evidence="1">
    <location>
        <begin position="185"/>
        <end position="209"/>
    </location>
</feature>
<dbReference type="Proteomes" id="UP000034657">
    <property type="component" value="Unassembled WGS sequence"/>
</dbReference>
<gene>
    <name evidence="2" type="ORF">DU69_13870</name>
</gene>